<dbReference type="OrthoDB" id="8732661at2"/>
<name>M1MN25_9CLOT</name>
<dbReference type="AlphaFoldDB" id="M1MN25"/>
<dbReference type="FunFam" id="3.40.50.970:FF:000129">
    <property type="entry name" value="Transketolase"/>
    <property type="match status" value="1"/>
</dbReference>
<dbReference type="RefSeq" id="WP_015395576.1">
    <property type="nucleotide sequence ID" value="NC_020291.1"/>
</dbReference>
<dbReference type="PANTHER" id="PTHR43825">
    <property type="entry name" value="PYRUVATE DEHYDROGENASE E1 COMPONENT"/>
    <property type="match status" value="1"/>
</dbReference>
<dbReference type="GO" id="GO:0004802">
    <property type="term" value="F:transketolase activity"/>
    <property type="evidence" value="ECO:0007669"/>
    <property type="project" value="UniProtKB-EC"/>
</dbReference>
<dbReference type="Pfam" id="PF02779">
    <property type="entry name" value="Transket_pyr"/>
    <property type="match status" value="1"/>
</dbReference>
<dbReference type="InterPro" id="IPR005475">
    <property type="entry name" value="Transketolase-like_Pyr-bd"/>
</dbReference>
<dbReference type="SMART" id="SM00861">
    <property type="entry name" value="Transket_pyr"/>
    <property type="match status" value="1"/>
</dbReference>
<comment type="cofactor">
    <cofactor evidence="1">
        <name>thiamine diphosphate</name>
        <dbReference type="ChEBI" id="CHEBI:58937"/>
    </cofactor>
</comment>
<dbReference type="HOGENOM" id="CLU_009227_1_1_9"/>
<dbReference type="EMBL" id="CP004121">
    <property type="protein sequence ID" value="AGF59269.1"/>
    <property type="molecule type" value="Genomic_DNA"/>
</dbReference>
<dbReference type="Gene3D" id="3.40.50.920">
    <property type="match status" value="1"/>
</dbReference>
<dbReference type="CDD" id="cd07033">
    <property type="entry name" value="TPP_PYR_DXS_TK_like"/>
    <property type="match status" value="1"/>
</dbReference>
<keyword evidence="5" id="KW-0808">Transferase</keyword>
<dbReference type="KEGG" id="csr:Cspa_c55240"/>
<dbReference type="SUPFAM" id="SSF52922">
    <property type="entry name" value="TK C-terminal domain-like"/>
    <property type="match status" value="1"/>
</dbReference>
<dbReference type="PATRIC" id="fig|931276.5.peg.5582"/>
<dbReference type="STRING" id="36745.CLSAP_52730"/>
<reference evidence="5 6" key="1">
    <citation type="submission" date="2013-02" db="EMBL/GenBank/DDBJ databases">
        <title>Genome sequence of Clostridium saccharoperbutylacetonicum N1-4(HMT).</title>
        <authorList>
            <person name="Poehlein A."/>
            <person name="Daniel R."/>
        </authorList>
    </citation>
    <scope>NUCLEOTIDE SEQUENCE [LARGE SCALE GENOMIC DNA]</scope>
    <source>
        <strain evidence="6">N1-4(HMT)</strain>
    </source>
</reference>
<dbReference type="InterPro" id="IPR029061">
    <property type="entry name" value="THDP-binding"/>
</dbReference>
<dbReference type="SUPFAM" id="SSF52518">
    <property type="entry name" value="Thiamin diphosphate-binding fold (THDP-binding)"/>
    <property type="match status" value="1"/>
</dbReference>
<keyword evidence="3" id="KW-0786">Thiamine pyrophosphate</keyword>
<dbReference type="InterPro" id="IPR051157">
    <property type="entry name" value="PDH/Transketolase"/>
</dbReference>
<gene>
    <name evidence="5" type="primary">tktB</name>
    <name evidence="5" type="ORF">Cspa_c55240</name>
</gene>
<dbReference type="InterPro" id="IPR033248">
    <property type="entry name" value="Transketolase_C"/>
</dbReference>
<dbReference type="InterPro" id="IPR009014">
    <property type="entry name" value="Transketo_C/PFOR_II"/>
</dbReference>
<evidence type="ECO:0000256" key="1">
    <source>
        <dbReference type="ARBA" id="ARBA00001964"/>
    </source>
</evidence>
<dbReference type="Gene3D" id="3.40.50.970">
    <property type="match status" value="1"/>
</dbReference>
<comment type="similarity">
    <text evidence="2">Belongs to the transketolase family.</text>
</comment>
<organism evidence="5 6">
    <name type="scientific">Clostridium saccharoperbutylacetonicum N1-4(HMT)</name>
    <dbReference type="NCBI Taxonomy" id="931276"/>
    <lineage>
        <taxon>Bacteria</taxon>
        <taxon>Bacillati</taxon>
        <taxon>Bacillota</taxon>
        <taxon>Clostridia</taxon>
        <taxon>Eubacteriales</taxon>
        <taxon>Clostridiaceae</taxon>
        <taxon>Clostridium</taxon>
    </lineage>
</organism>
<dbReference type="eggNOG" id="COG3958">
    <property type="taxonomic scope" value="Bacteria"/>
</dbReference>
<evidence type="ECO:0000259" key="4">
    <source>
        <dbReference type="SMART" id="SM00861"/>
    </source>
</evidence>
<dbReference type="Pfam" id="PF02780">
    <property type="entry name" value="Transketolase_C"/>
    <property type="match status" value="1"/>
</dbReference>
<protein>
    <submittedName>
        <fullName evidence="5">Transketolase subunit B</fullName>
        <ecNumber evidence="5">2.2.1.1</ecNumber>
    </submittedName>
</protein>
<keyword evidence="6" id="KW-1185">Reference proteome</keyword>
<evidence type="ECO:0000256" key="3">
    <source>
        <dbReference type="ARBA" id="ARBA00023052"/>
    </source>
</evidence>
<dbReference type="PANTHER" id="PTHR43825:SF1">
    <property type="entry name" value="TRANSKETOLASE-LIKE PYRIMIDINE-BINDING DOMAIN-CONTAINING PROTEIN"/>
    <property type="match status" value="1"/>
</dbReference>
<dbReference type="EC" id="2.2.1.1" evidence="5"/>
<evidence type="ECO:0000313" key="5">
    <source>
        <dbReference type="EMBL" id="AGF59269.1"/>
    </source>
</evidence>
<evidence type="ECO:0000256" key="2">
    <source>
        <dbReference type="ARBA" id="ARBA00007131"/>
    </source>
</evidence>
<evidence type="ECO:0000313" key="6">
    <source>
        <dbReference type="Proteomes" id="UP000011728"/>
    </source>
</evidence>
<accession>M1MN25</accession>
<dbReference type="Proteomes" id="UP000011728">
    <property type="component" value="Chromosome"/>
</dbReference>
<feature type="domain" description="Transketolase-like pyrimidine-binding" evidence="4">
    <location>
        <begin position="5"/>
        <end position="170"/>
    </location>
</feature>
<sequence length="314" mass="33349">MGNKIATREAYGKALVKLSTLNKNVVVLDADLSKSTKTADFKAVSPERFINVGIAESNMMGIAAGLSTCGKIPFASTFAMFAAGRAFEQIRNSICYPKLNVKICATHAGLTVGEDGATHQSVEDISLMRSIPNMTIINPADAVETEAAILAVAEYNGPCYVRLGRLAVSIINDAQSYKFEIGKGITLADGNDVTIVATGMMVELALEAKDILSKEGINARVINIHTIKPIDIELLIKAAKETKAMVTVEEHSVIGGLGSAVAEVVTEECPIPVLKVGIKDTFGESGKPNELLKVYGLTTEAIVEHSKKAVSLKK</sequence>
<proteinExistence type="inferred from homology"/>